<dbReference type="AlphaFoldDB" id="A0AAF0AKY5"/>
<evidence type="ECO:0000313" key="2">
    <source>
        <dbReference type="Proteomes" id="UP001212189"/>
    </source>
</evidence>
<gene>
    <name evidence="1" type="ORF">O6P33_11335</name>
</gene>
<accession>A0AAF0AKY5</accession>
<evidence type="ECO:0000313" key="1">
    <source>
        <dbReference type="EMBL" id="WBE24943.1"/>
    </source>
</evidence>
<protein>
    <submittedName>
        <fullName evidence="1">Uncharacterized protein</fullName>
    </submittedName>
</protein>
<proteinExistence type="predicted"/>
<dbReference type="EMBL" id="CP114976">
    <property type="protein sequence ID" value="WBE24943.1"/>
    <property type="molecule type" value="Genomic_DNA"/>
</dbReference>
<name>A0AAF0AKY5_9GAMM</name>
<sequence>MRQPDIEIYLKDADRAAIGAWLTAALNAPCAWQQKGRVWRCNCANIPVVLFEKAVGAWHSLLLESADTPWANDAQCAQAAAAYLQVNVRCAPGSWQEADGVNDADNWLQAKADGQLETITWHTA</sequence>
<keyword evidence="2" id="KW-1185">Reference proteome</keyword>
<dbReference type="KEGG" id="dce:O6P33_11335"/>
<reference evidence="1 2" key="1">
    <citation type="submission" date="2022-12" db="EMBL/GenBank/DDBJ databases">
        <title>Coexistence and Characterization of a Novel Tigecycline Resistance gene tet(X) variant and blaNDM-1 in a Pseudomonas caeni Isolate of Chicken Origin.</title>
        <authorList>
            <person name="Lu X."/>
            <person name="Zhang L."/>
            <person name="Li R."/>
            <person name="Wang Z."/>
        </authorList>
    </citation>
    <scope>NUCLEOTIDE SEQUENCE [LARGE SCALE GENOMIC DNA]</scope>
    <source>
        <strain evidence="1 2">CE14</strain>
    </source>
</reference>
<dbReference type="Proteomes" id="UP001212189">
    <property type="component" value="Chromosome"/>
</dbReference>
<organism evidence="1 2">
    <name type="scientific">Denitrificimonas caeni</name>
    <dbReference type="NCBI Taxonomy" id="521720"/>
    <lineage>
        <taxon>Bacteria</taxon>
        <taxon>Pseudomonadati</taxon>
        <taxon>Pseudomonadota</taxon>
        <taxon>Gammaproteobacteria</taxon>
        <taxon>Pseudomonadales</taxon>
        <taxon>Pseudomonadaceae</taxon>
        <taxon>Denitrificimonas</taxon>
    </lineage>
</organism>
<dbReference type="RefSeq" id="WP_269817886.1">
    <property type="nucleotide sequence ID" value="NZ_CP114976.1"/>
</dbReference>